<protein>
    <submittedName>
        <fullName evidence="1">Four helix bundle protein</fullName>
    </submittedName>
</protein>
<dbReference type="Gene3D" id="1.20.1440.60">
    <property type="entry name" value="23S rRNA-intervening sequence"/>
    <property type="match status" value="1"/>
</dbReference>
<evidence type="ECO:0000313" key="2">
    <source>
        <dbReference type="Proteomes" id="UP000315131"/>
    </source>
</evidence>
<dbReference type="SUPFAM" id="SSF158446">
    <property type="entry name" value="IVS-encoded protein-like"/>
    <property type="match status" value="1"/>
</dbReference>
<name>A0A550HYZ6_9FLAO</name>
<dbReference type="NCBIfam" id="TIGR02436">
    <property type="entry name" value="four helix bundle protein"/>
    <property type="match status" value="1"/>
</dbReference>
<dbReference type="CDD" id="cd16377">
    <property type="entry name" value="23S_rRNA_IVP_like"/>
    <property type="match status" value="1"/>
</dbReference>
<dbReference type="InterPro" id="IPR012657">
    <property type="entry name" value="23S_rRNA-intervening_sequence"/>
</dbReference>
<organism evidence="1 2">
    <name type="scientific">Christiangramia sabulilitoris</name>
    <dbReference type="NCBI Taxonomy" id="2583991"/>
    <lineage>
        <taxon>Bacteria</taxon>
        <taxon>Pseudomonadati</taxon>
        <taxon>Bacteroidota</taxon>
        <taxon>Flavobacteriia</taxon>
        <taxon>Flavobacteriales</taxon>
        <taxon>Flavobacteriaceae</taxon>
        <taxon>Christiangramia</taxon>
    </lineage>
</organism>
<proteinExistence type="predicted"/>
<reference evidence="1 2" key="1">
    <citation type="submission" date="2019-06" db="EMBL/GenBank/DDBJ databases">
        <title>Gramella sabulilitoris sp. nov., isolated from a marine sand.</title>
        <authorList>
            <person name="Yoon J.-H."/>
        </authorList>
    </citation>
    <scope>NUCLEOTIDE SEQUENCE [LARGE SCALE GENOMIC DNA]</scope>
    <source>
        <strain evidence="1 2">HSMS-1</strain>
    </source>
</reference>
<dbReference type="PANTHER" id="PTHR38471:SF2">
    <property type="entry name" value="FOUR HELIX BUNDLE PROTEIN"/>
    <property type="match status" value="1"/>
</dbReference>
<evidence type="ECO:0000313" key="1">
    <source>
        <dbReference type="EMBL" id="TRO63937.1"/>
    </source>
</evidence>
<dbReference type="InterPro" id="IPR036583">
    <property type="entry name" value="23S_rRNA_IVS_sf"/>
</dbReference>
<accession>A0A550HYZ6</accession>
<sequence length="137" mass="15702">MGKVEKFEDLEVWQLARNICNIVDKLLNETPLGRNYALANQMERSSGSIMDNIAEGFGRGGNAEFHNFLSFSKGSTSELKSQCYRSKDKNLMKDSDFELLIKECCKLENKLGAFMFYLRKSDLKGIKFKKPDKDEIL</sequence>
<gene>
    <name evidence="1" type="ORF">FGM01_10525</name>
</gene>
<dbReference type="AlphaFoldDB" id="A0A550HYZ6"/>
<keyword evidence="2" id="KW-1185">Reference proteome</keyword>
<dbReference type="Pfam" id="PF05635">
    <property type="entry name" value="23S_rRNA_IVP"/>
    <property type="match status" value="1"/>
</dbReference>
<dbReference type="PANTHER" id="PTHR38471">
    <property type="entry name" value="FOUR HELIX BUNDLE PROTEIN"/>
    <property type="match status" value="1"/>
</dbReference>
<dbReference type="Proteomes" id="UP000315131">
    <property type="component" value="Unassembled WGS sequence"/>
</dbReference>
<dbReference type="EMBL" id="VHSF01000003">
    <property type="protein sequence ID" value="TRO63937.1"/>
    <property type="molecule type" value="Genomic_DNA"/>
</dbReference>
<dbReference type="RefSeq" id="WP_143411134.1">
    <property type="nucleotide sequence ID" value="NZ_VHSF01000003.1"/>
</dbReference>
<comment type="caution">
    <text evidence="1">The sequence shown here is derived from an EMBL/GenBank/DDBJ whole genome shotgun (WGS) entry which is preliminary data.</text>
</comment>
<dbReference type="OrthoDB" id="5515766at2"/>